<feature type="transmembrane region" description="Helical" evidence="1">
    <location>
        <begin position="144"/>
        <end position="163"/>
    </location>
</feature>
<dbReference type="EMBL" id="JBBWUH010000008">
    <property type="protein sequence ID" value="KAK8159299.1"/>
    <property type="molecule type" value="Genomic_DNA"/>
</dbReference>
<dbReference type="InterPro" id="IPR056119">
    <property type="entry name" value="DUF7702"/>
</dbReference>
<feature type="transmembrane region" description="Helical" evidence="1">
    <location>
        <begin position="183"/>
        <end position="204"/>
    </location>
</feature>
<dbReference type="Pfam" id="PF24800">
    <property type="entry name" value="DUF7702"/>
    <property type="match status" value="1"/>
</dbReference>
<evidence type="ECO:0000259" key="2">
    <source>
        <dbReference type="Pfam" id="PF24800"/>
    </source>
</evidence>
<feature type="transmembrane region" description="Helical" evidence="1">
    <location>
        <begin position="259"/>
        <end position="281"/>
    </location>
</feature>
<evidence type="ECO:0000313" key="4">
    <source>
        <dbReference type="Proteomes" id="UP001456524"/>
    </source>
</evidence>
<keyword evidence="1" id="KW-0472">Membrane</keyword>
<organism evidence="3 4">
    <name type="scientific">Phyllosticta citrichinensis</name>
    <dbReference type="NCBI Taxonomy" id="1130410"/>
    <lineage>
        <taxon>Eukaryota</taxon>
        <taxon>Fungi</taxon>
        <taxon>Dikarya</taxon>
        <taxon>Ascomycota</taxon>
        <taxon>Pezizomycotina</taxon>
        <taxon>Dothideomycetes</taxon>
        <taxon>Dothideomycetes incertae sedis</taxon>
        <taxon>Botryosphaeriales</taxon>
        <taxon>Phyllostictaceae</taxon>
        <taxon>Phyllosticta</taxon>
    </lineage>
</organism>
<comment type="caution">
    <text evidence="3">The sequence shown here is derived from an EMBL/GenBank/DDBJ whole genome shotgun (WGS) entry which is preliminary data.</text>
</comment>
<evidence type="ECO:0000313" key="3">
    <source>
        <dbReference type="EMBL" id="KAK8159299.1"/>
    </source>
</evidence>
<protein>
    <recommendedName>
        <fullName evidence="2">DUF7702 domain-containing protein</fullName>
    </recommendedName>
</protein>
<evidence type="ECO:0000256" key="1">
    <source>
        <dbReference type="SAM" id="Phobius"/>
    </source>
</evidence>
<accession>A0ABR1XKD7</accession>
<feature type="transmembrane region" description="Helical" evidence="1">
    <location>
        <begin position="216"/>
        <end position="239"/>
    </location>
</feature>
<dbReference type="Proteomes" id="UP001456524">
    <property type="component" value="Unassembled WGS sequence"/>
</dbReference>
<name>A0ABR1XKD7_9PEZI</name>
<keyword evidence="4" id="KW-1185">Reference proteome</keyword>
<keyword evidence="1" id="KW-0812">Transmembrane</keyword>
<sequence length="315" mass="35170">MFSNSSTVSFHSFGRSSSSQRCVYDQFHHQFDYPFGYTFNHGESPGGFSKGGRPCCGRPHHLYCITWVHGKTGMVAWPILISYIAMRFLGDGYLIAHRTEPEIPNAVAILSNNDATACITQLIMGVIYEANIILPFKRRWFDKIFLAAANLINTAGISIATYGGSPNEKTRTLNSRALDMTGWILQILVMVILIAWLGVTWPRTQAAFPSRSQRPALWLFWSAVASIPFQLVHIIGNTALAFNGTKALDPIMGAFSTKLWLIFFMHLAAFLALGIGGWMSIPRVSDRSPHSCNNRSQSQEGFSITKFTSFPKMRF</sequence>
<feature type="domain" description="DUF7702" evidence="2">
    <location>
        <begin position="65"/>
        <end position="276"/>
    </location>
</feature>
<proteinExistence type="predicted"/>
<keyword evidence="1" id="KW-1133">Transmembrane helix</keyword>
<gene>
    <name evidence="3" type="ORF">IWX90DRAFT_488782</name>
</gene>
<reference evidence="3 4" key="1">
    <citation type="journal article" date="2022" name="G3 (Bethesda)">
        <title>Enemy or ally: a genomic approach to elucidate the lifestyle of Phyllosticta citrichinaensis.</title>
        <authorList>
            <person name="Buijs V.A."/>
            <person name="Groenewald J.Z."/>
            <person name="Haridas S."/>
            <person name="LaButti K.M."/>
            <person name="Lipzen A."/>
            <person name="Martin F.M."/>
            <person name="Barry K."/>
            <person name="Grigoriev I.V."/>
            <person name="Crous P.W."/>
            <person name="Seidl M.F."/>
        </authorList>
    </citation>
    <scope>NUCLEOTIDE SEQUENCE [LARGE SCALE GENOMIC DNA]</scope>
    <source>
        <strain evidence="3 4">CBS 129764</strain>
    </source>
</reference>